<dbReference type="GO" id="GO:0052689">
    <property type="term" value="F:carboxylic ester hydrolase activity"/>
    <property type="evidence" value="ECO:0007669"/>
    <property type="project" value="UniProtKB-KW"/>
</dbReference>
<dbReference type="Gene3D" id="3.40.50.1820">
    <property type="entry name" value="alpha/beta hydrolase"/>
    <property type="match status" value="1"/>
</dbReference>
<keyword evidence="8" id="KW-1185">Reference proteome</keyword>
<name>A0A4C1UZP6_EUMVA</name>
<comment type="similarity">
    <text evidence="1">Belongs to the type-B carboxylesterase/lipase family.</text>
</comment>
<keyword evidence="4" id="KW-0325">Glycoprotein</keyword>
<keyword evidence="2" id="KW-0719">Serine esterase</keyword>
<dbReference type="InterPro" id="IPR002018">
    <property type="entry name" value="CarbesteraseB"/>
</dbReference>
<feature type="chain" id="PRO_5020038504" evidence="5">
    <location>
        <begin position="27"/>
        <end position="153"/>
    </location>
</feature>
<dbReference type="EMBL" id="BGZK01000246">
    <property type="protein sequence ID" value="GBP31487.1"/>
    <property type="molecule type" value="Genomic_DNA"/>
</dbReference>
<evidence type="ECO:0000313" key="8">
    <source>
        <dbReference type="Proteomes" id="UP000299102"/>
    </source>
</evidence>
<comment type="caution">
    <text evidence="7">The sequence shown here is derived from an EMBL/GenBank/DDBJ whole genome shotgun (WGS) entry which is preliminary data.</text>
</comment>
<keyword evidence="3" id="KW-0378">Hydrolase</keyword>
<evidence type="ECO:0000256" key="5">
    <source>
        <dbReference type="SAM" id="SignalP"/>
    </source>
</evidence>
<evidence type="ECO:0000313" key="7">
    <source>
        <dbReference type="EMBL" id="GBP31487.1"/>
    </source>
</evidence>
<feature type="domain" description="Carboxylesterase type B" evidence="6">
    <location>
        <begin position="53"/>
        <end position="133"/>
    </location>
</feature>
<gene>
    <name evidence="7" type="primary">SG1</name>
    <name evidence="7" type="ORF">EVAR_17978_1</name>
</gene>
<dbReference type="Proteomes" id="UP000299102">
    <property type="component" value="Unassembled WGS sequence"/>
</dbReference>
<organism evidence="7 8">
    <name type="scientific">Eumeta variegata</name>
    <name type="common">Bagworm moth</name>
    <name type="synonym">Eumeta japonica</name>
    <dbReference type="NCBI Taxonomy" id="151549"/>
    <lineage>
        <taxon>Eukaryota</taxon>
        <taxon>Metazoa</taxon>
        <taxon>Ecdysozoa</taxon>
        <taxon>Arthropoda</taxon>
        <taxon>Hexapoda</taxon>
        <taxon>Insecta</taxon>
        <taxon>Pterygota</taxon>
        <taxon>Neoptera</taxon>
        <taxon>Endopterygota</taxon>
        <taxon>Lepidoptera</taxon>
        <taxon>Glossata</taxon>
        <taxon>Ditrysia</taxon>
        <taxon>Tineoidea</taxon>
        <taxon>Psychidae</taxon>
        <taxon>Oiketicinae</taxon>
        <taxon>Eumeta</taxon>
    </lineage>
</organism>
<protein>
    <submittedName>
        <fullName evidence="7">Esterase SG1</fullName>
    </submittedName>
</protein>
<feature type="signal peptide" evidence="5">
    <location>
        <begin position="1"/>
        <end position="26"/>
    </location>
</feature>
<dbReference type="SUPFAM" id="SSF53474">
    <property type="entry name" value="alpha/beta-Hydrolases"/>
    <property type="match status" value="1"/>
</dbReference>
<evidence type="ECO:0000256" key="1">
    <source>
        <dbReference type="ARBA" id="ARBA00005964"/>
    </source>
</evidence>
<reference evidence="7 8" key="1">
    <citation type="journal article" date="2019" name="Commun. Biol.">
        <title>The bagworm genome reveals a unique fibroin gene that provides high tensile strength.</title>
        <authorList>
            <person name="Kono N."/>
            <person name="Nakamura H."/>
            <person name="Ohtoshi R."/>
            <person name="Tomita M."/>
            <person name="Numata K."/>
            <person name="Arakawa K."/>
        </authorList>
    </citation>
    <scope>NUCLEOTIDE SEQUENCE [LARGE SCALE GENOMIC DNA]</scope>
</reference>
<keyword evidence="5" id="KW-0732">Signal</keyword>
<dbReference type="PANTHER" id="PTHR43142:SF1">
    <property type="entry name" value="CARBOXYLIC ESTER HYDROLASE"/>
    <property type="match status" value="1"/>
</dbReference>
<evidence type="ECO:0000259" key="6">
    <source>
        <dbReference type="Pfam" id="PF00135"/>
    </source>
</evidence>
<dbReference type="OrthoDB" id="7318774at2759"/>
<dbReference type="AlphaFoldDB" id="A0A4C1UZP6"/>
<sequence>MVSARLTRFVLWVCAWCAWLATPAQAVVGGAPAAPPEPDAAVVFLQKNGLSARLEGTKNDALGYYQFLGIRYAEPPVGPRRFQRAVRLRPAGELAAVRACAPCPQPDPYVPGRVLGREDCLCLNIYAPKMPGDENGKVFGLSLYSKLLCTSRS</sequence>
<dbReference type="STRING" id="151549.A0A4C1UZP6"/>
<dbReference type="InterPro" id="IPR029058">
    <property type="entry name" value="AB_hydrolase_fold"/>
</dbReference>
<proteinExistence type="inferred from homology"/>
<evidence type="ECO:0000256" key="4">
    <source>
        <dbReference type="ARBA" id="ARBA00023180"/>
    </source>
</evidence>
<accession>A0A4C1UZP6</accession>
<dbReference type="Pfam" id="PF00135">
    <property type="entry name" value="COesterase"/>
    <property type="match status" value="1"/>
</dbReference>
<evidence type="ECO:0000256" key="3">
    <source>
        <dbReference type="ARBA" id="ARBA00022801"/>
    </source>
</evidence>
<evidence type="ECO:0000256" key="2">
    <source>
        <dbReference type="ARBA" id="ARBA00022487"/>
    </source>
</evidence>
<dbReference type="PANTHER" id="PTHR43142">
    <property type="entry name" value="CARBOXYLIC ESTER HYDROLASE"/>
    <property type="match status" value="1"/>
</dbReference>